<name>A0A9X3BS99_9MYCO</name>
<organism evidence="5 6">
    <name type="scientific">[Mycobacterium] manitobense</name>
    <dbReference type="NCBI Taxonomy" id="190147"/>
    <lineage>
        <taxon>Bacteria</taxon>
        <taxon>Bacillati</taxon>
        <taxon>Actinomycetota</taxon>
        <taxon>Actinomycetes</taxon>
        <taxon>Mycobacteriales</taxon>
        <taxon>Mycobacteriaceae</taxon>
        <taxon>Mycolicibacterium</taxon>
    </lineage>
</organism>
<comment type="caution">
    <text evidence="5">The sequence shown here is derived from an EMBL/GenBank/DDBJ whole genome shotgun (WGS) entry which is preliminary data.</text>
</comment>
<evidence type="ECO:0000256" key="3">
    <source>
        <dbReference type="ARBA" id="ARBA00048132"/>
    </source>
</evidence>
<dbReference type="AlphaFoldDB" id="A0A9X3BS99"/>
<dbReference type="SUPFAM" id="SSF51905">
    <property type="entry name" value="FAD/NAD(P)-binding domain"/>
    <property type="match status" value="2"/>
</dbReference>
<proteinExistence type="predicted"/>
<dbReference type="InterPro" id="IPR023753">
    <property type="entry name" value="FAD/NAD-binding_dom"/>
</dbReference>
<dbReference type="InterPro" id="IPR036188">
    <property type="entry name" value="FAD/NAD-bd_sf"/>
</dbReference>
<dbReference type="Pfam" id="PF07992">
    <property type="entry name" value="Pyr_redox_2"/>
    <property type="match status" value="1"/>
</dbReference>
<keyword evidence="6" id="KW-1185">Reference proteome</keyword>
<keyword evidence="1" id="KW-0285">Flavoprotein</keyword>
<feature type="domain" description="FAD/NAD(P)-binding" evidence="4">
    <location>
        <begin position="6"/>
        <end position="289"/>
    </location>
</feature>
<sequence>MDEIWDCVVVGGGAAGLSAALVLGRARRRTLVVDAGAQSNLSAHGIGGLLGFDGRAPAELYAAGRSELAAYPSVELQTGEVVDAQRTDGGFALLLQDGRRVATRRIVLAGGMSYDVPALAGVDRLWGRSVFHCPFCHGWEVRDQPVAVLARGPRAVHASLLLRGWSDDVVVLTDGPADLDSEDRARLTAAGVDIDERTVAGLRIVDDGLEAIEFAEGARIDRRALMVTPRLRQRSPLAAQLGVRFQESHPLAEDAVAVDDLQRTSVPGVFAAGDVCVQVPQVAAAVAAGSLAGASVMQTSMADDHGLPVPEWKEHVNV</sequence>
<dbReference type="Gene3D" id="3.50.50.60">
    <property type="entry name" value="FAD/NAD(P)-binding domain"/>
    <property type="match status" value="2"/>
</dbReference>
<reference evidence="5" key="1">
    <citation type="submission" date="2020-07" db="EMBL/GenBank/DDBJ databases">
        <authorList>
            <person name="Pettersson B.M.F."/>
            <person name="Behra P.R.K."/>
            <person name="Ramesh M."/>
            <person name="Das S."/>
            <person name="Dasgupta S."/>
            <person name="Kirsebom L.A."/>
        </authorList>
    </citation>
    <scope>NUCLEOTIDE SEQUENCE</scope>
    <source>
        <strain evidence="5">DSM 44615</strain>
    </source>
</reference>
<reference evidence="5" key="2">
    <citation type="journal article" date="2022" name="BMC Genomics">
        <title>Comparative genome analysis of mycobacteria focusing on tRNA and non-coding RNA.</title>
        <authorList>
            <person name="Behra P.R.K."/>
            <person name="Pettersson B.M.F."/>
            <person name="Ramesh M."/>
            <person name="Das S."/>
            <person name="Dasgupta S."/>
            <person name="Kirsebom L.A."/>
        </authorList>
    </citation>
    <scope>NUCLEOTIDE SEQUENCE</scope>
    <source>
        <strain evidence="5">DSM 44615</strain>
    </source>
</reference>
<dbReference type="Proteomes" id="UP001140293">
    <property type="component" value="Unassembled WGS sequence"/>
</dbReference>
<dbReference type="PRINTS" id="PR00368">
    <property type="entry name" value="FADPNR"/>
</dbReference>
<evidence type="ECO:0000313" key="6">
    <source>
        <dbReference type="Proteomes" id="UP001140293"/>
    </source>
</evidence>
<dbReference type="InterPro" id="IPR050097">
    <property type="entry name" value="Ferredoxin-NADP_redctase_2"/>
</dbReference>
<evidence type="ECO:0000259" key="4">
    <source>
        <dbReference type="Pfam" id="PF07992"/>
    </source>
</evidence>
<dbReference type="GO" id="GO:0004791">
    <property type="term" value="F:thioredoxin-disulfide reductase (NADPH) activity"/>
    <property type="evidence" value="ECO:0007669"/>
    <property type="project" value="UniProtKB-EC"/>
</dbReference>
<evidence type="ECO:0000313" key="5">
    <source>
        <dbReference type="EMBL" id="MCV7168363.1"/>
    </source>
</evidence>
<evidence type="ECO:0000256" key="1">
    <source>
        <dbReference type="ARBA" id="ARBA00022630"/>
    </source>
</evidence>
<dbReference type="RefSeq" id="WP_264010554.1">
    <property type="nucleotide sequence ID" value="NZ_JACKSJ010000004.1"/>
</dbReference>
<dbReference type="EMBL" id="JACKSJ010000004">
    <property type="protein sequence ID" value="MCV7168363.1"/>
    <property type="molecule type" value="Genomic_DNA"/>
</dbReference>
<comment type="catalytic activity">
    <reaction evidence="3">
        <text>[thioredoxin]-dithiol + NADP(+) = [thioredoxin]-disulfide + NADPH + H(+)</text>
        <dbReference type="Rhea" id="RHEA:20345"/>
        <dbReference type="Rhea" id="RHEA-COMP:10698"/>
        <dbReference type="Rhea" id="RHEA-COMP:10700"/>
        <dbReference type="ChEBI" id="CHEBI:15378"/>
        <dbReference type="ChEBI" id="CHEBI:29950"/>
        <dbReference type="ChEBI" id="CHEBI:50058"/>
        <dbReference type="ChEBI" id="CHEBI:57783"/>
        <dbReference type="ChEBI" id="CHEBI:58349"/>
        <dbReference type="EC" id="1.8.1.9"/>
    </reaction>
</comment>
<gene>
    <name evidence="5" type="ORF">H7I41_00350</name>
</gene>
<accession>A0A9X3BS99</accession>
<dbReference type="PANTHER" id="PTHR48105">
    <property type="entry name" value="THIOREDOXIN REDUCTASE 1-RELATED-RELATED"/>
    <property type="match status" value="1"/>
</dbReference>
<protein>
    <submittedName>
        <fullName evidence="5">NAD(P)/FAD-dependent oxidoreductase</fullName>
    </submittedName>
</protein>
<keyword evidence="2" id="KW-0560">Oxidoreductase</keyword>
<dbReference type="PRINTS" id="PR00469">
    <property type="entry name" value="PNDRDTASEII"/>
</dbReference>
<evidence type="ECO:0000256" key="2">
    <source>
        <dbReference type="ARBA" id="ARBA00023002"/>
    </source>
</evidence>